<keyword evidence="1" id="KW-0233">DNA recombination</keyword>
<dbReference type="Gene3D" id="3.30.70.270">
    <property type="match status" value="1"/>
</dbReference>
<comment type="caution">
    <text evidence="3">The sequence shown here is derived from an EMBL/GenBank/DDBJ whole genome shotgun (WGS) entry which is preliminary data.</text>
</comment>
<organism evidence="3 4">
    <name type="scientific">Durusdinium trenchii</name>
    <dbReference type="NCBI Taxonomy" id="1381693"/>
    <lineage>
        <taxon>Eukaryota</taxon>
        <taxon>Sar</taxon>
        <taxon>Alveolata</taxon>
        <taxon>Dinophyceae</taxon>
        <taxon>Suessiales</taxon>
        <taxon>Symbiodiniaceae</taxon>
        <taxon>Durusdinium</taxon>
    </lineage>
</organism>
<dbReference type="GO" id="GO:0003964">
    <property type="term" value="F:RNA-directed DNA polymerase activity"/>
    <property type="evidence" value="ECO:0007669"/>
    <property type="project" value="UniProtKB-KW"/>
</dbReference>
<dbReference type="InterPro" id="IPR043502">
    <property type="entry name" value="DNA/RNA_pol_sf"/>
</dbReference>
<dbReference type="PROSITE" id="PS50878">
    <property type="entry name" value="RT_POL"/>
    <property type="match status" value="1"/>
</dbReference>
<evidence type="ECO:0000313" key="3">
    <source>
        <dbReference type="EMBL" id="CAK9013053.1"/>
    </source>
</evidence>
<dbReference type="InterPro" id="IPR043128">
    <property type="entry name" value="Rev_trsase/Diguanyl_cyclase"/>
</dbReference>
<keyword evidence="3" id="KW-0548">Nucleotidyltransferase</keyword>
<dbReference type="SUPFAM" id="SSF56349">
    <property type="entry name" value="DNA breaking-rejoining enzymes"/>
    <property type="match status" value="1"/>
</dbReference>
<dbReference type="Proteomes" id="UP001642464">
    <property type="component" value="Unassembled WGS sequence"/>
</dbReference>
<evidence type="ECO:0000259" key="2">
    <source>
        <dbReference type="PROSITE" id="PS50878"/>
    </source>
</evidence>
<proteinExistence type="predicted"/>
<evidence type="ECO:0000313" key="4">
    <source>
        <dbReference type="Proteomes" id="UP001642464"/>
    </source>
</evidence>
<dbReference type="InterPro" id="IPR000477">
    <property type="entry name" value="RT_dom"/>
</dbReference>
<reference evidence="3 4" key="1">
    <citation type="submission" date="2024-02" db="EMBL/GenBank/DDBJ databases">
        <authorList>
            <person name="Chen Y."/>
            <person name="Shah S."/>
            <person name="Dougan E. K."/>
            <person name="Thang M."/>
            <person name="Chan C."/>
        </authorList>
    </citation>
    <scope>NUCLEOTIDE SEQUENCE [LARGE SCALE GENOMIC DNA]</scope>
</reference>
<gene>
    <name evidence="3" type="ORF">SCF082_LOCUS11765</name>
</gene>
<dbReference type="InterPro" id="IPR013762">
    <property type="entry name" value="Integrase-like_cat_sf"/>
</dbReference>
<dbReference type="Pfam" id="PF00078">
    <property type="entry name" value="RVT_1"/>
    <property type="match status" value="1"/>
</dbReference>
<dbReference type="InterPro" id="IPR011010">
    <property type="entry name" value="DNA_brk_join_enz"/>
</dbReference>
<keyword evidence="3" id="KW-0695">RNA-directed DNA polymerase</keyword>
<feature type="domain" description="Reverse transcriptase" evidence="2">
    <location>
        <begin position="216"/>
        <end position="434"/>
    </location>
</feature>
<keyword evidence="4" id="KW-1185">Reference proteome</keyword>
<accession>A0ABP0JFT6</accession>
<feature type="non-terminal residue" evidence="3">
    <location>
        <position position="747"/>
    </location>
</feature>
<name>A0ABP0JFT6_9DINO</name>
<evidence type="ECO:0000256" key="1">
    <source>
        <dbReference type="ARBA" id="ARBA00023172"/>
    </source>
</evidence>
<dbReference type="Gene3D" id="3.10.10.10">
    <property type="entry name" value="HIV Type 1 Reverse Transcriptase, subunit A, domain 1"/>
    <property type="match status" value="1"/>
</dbReference>
<protein>
    <submittedName>
        <fullName evidence="3">Reverse transcriptase domain-containing protein</fullName>
    </submittedName>
</protein>
<dbReference type="Gene3D" id="1.10.443.10">
    <property type="entry name" value="Intergrase catalytic core"/>
    <property type="match status" value="1"/>
</dbReference>
<dbReference type="EMBL" id="CAXAMM010007017">
    <property type="protein sequence ID" value="CAK9013053.1"/>
    <property type="molecule type" value="Genomic_DNA"/>
</dbReference>
<sequence length="747" mass="83837">MEEFAALDHSSSMHGIGRKTRDLFPLPSIQQSVPASRHVSRKARRRALTIHHQEEEANNTIQALNLMYGCNSSYRPLISLDENLVGIAAAQYDSLEFIQKKVIDMGKPPDDLNGPGALSMLRAANGYGDDQPVGSLASFNIEAVSMPEAGWVPVDLATLWGSDGQRKVDDFVSHQVLPPEKAKIKLEACGVRAPYSDPLLRQGRVYHQFLHKLHESHLIDYSLSPGIEKIAFFCVTKKSGKLRLIVDARRSNAHFEEPSHVSLTTGDGLGALEFERDAQVTIAQADLKDAFYHLAMPERLRDYFTLTPVKAGDMGIKTLHGQTLQQNQRITPRLAVVAMGWTWALHLCQSIHESLAESAGLAEEARIRDRQPPPHTACCHTQYVDNLIVIGSQSQAVLEAYHKATEKLKAAGLQVHEEECEKGGKVLGWEITSDALFQPSRSRAWKVRLAVRQLLARGRCTGSLMEKLVASVSKQCLSHYKRCWASVKQRLLTKHGKLKPPRTVDNILCQELDKLYHDGEDISSAQYLVAAVVFFNSSLRAPAMQKLPKVKQSLKGWRKMAPQRSRLPIPWEVCALLIQWAVDRRLVGIAIHMGLMFLLYLRPSEALRIRAGDLIPPLSKAKGGYQKWTVVLRPEEVGIASKTLEFDESLQLDLEYHQGLGEAVQRYCQNHHIAKKRCILSHDNAELVDHLQTAQEELNLTAIRAIHPYRFRHGGASHDFVSGQRDLPSIQQRGRWKSQASVRRYQK</sequence>
<dbReference type="SUPFAM" id="SSF56672">
    <property type="entry name" value="DNA/RNA polymerases"/>
    <property type="match status" value="1"/>
</dbReference>
<keyword evidence="3" id="KW-0808">Transferase</keyword>